<dbReference type="SUPFAM" id="SSF143011">
    <property type="entry name" value="RelE-like"/>
    <property type="match status" value="1"/>
</dbReference>
<dbReference type="KEGG" id="manq:L1994_10380"/>
<gene>
    <name evidence="1" type="ORF">L1994_10380</name>
</gene>
<dbReference type="Gene3D" id="3.30.2310.20">
    <property type="entry name" value="RelE-like"/>
    <property type="match status" value="1"/>
</dbReference>
<dbReference type="Proteomes" id="UP001218895">
    <property type="component" value="Chromosome"/>
</dbReference>
<evidence type="ECO:0000313" key="1">
    <source>
        <dbReference type="EMBL" id="WFN36535.1"/>
    </source>
</evidence>
<dbReference type="InterPro" id="IPR035093">
    <property type="entry name" value="RelE/ParE_toxin_dom_sf"/>
</dbReference>
<proteinExistence type="predicted"/>
<name>A0AAF0JMH2_9EURY</name>
<organism evidence="1 2">
    <name type="scientific">Methanomicrobium antiquum</name>
    <dbReference type="NCBI Taxonomy" id="487686"/>
    <lineage>
        <taxon>Archaea</taxon>
        <taxon>Methanobacteriati</taxon>
        <taxon>Methanobacteriota</taxon>
        <taxon>Stenosarchaea group</taxon>
        <taxon>Methanomicrobia</taxon>
        <taxon>Methanomicrobiales</taxon>
        <taxon>Methanomicrobiaceae</taxon>
        <taxon>Methanomicrobium</taxon>
    </lineage>
</organism>
<reference evidence="1" key="1">
    <citation type="submission" date="2022-01" db="EMBL/GenBank/DDBJ databases">
        <title>Complete genome of Methanomicrobium antiquum DSM 21220.</title>
        <authorList>
            <person name="Chen S.-C."/>
            <person name="You Y.-T."/>
            <person name="Zhou Y.-Z."/>
            <person name="Lai M.-C."/>
        </authorList>
    </citation>
    <scope>NUCLEOTIDE SEQUENCE</scope>
    <source>
        <strain evidence="1">DSM 21220</strain>
    </source>
</reference>
<evidence type="ECO:0000313" key="2">
    <source>
        <dbReference type="Proteomes" id="UP001218895"/>
    </source>
</evidence>
<sequence>MHDIIFSDDVLKYISNVPKKDKTHIKEIILLCLGEYLKKTTKRCNKKLLKGSNPKTYRLHISMAHTFFYWIDEEKQSVKIVKAMGINQAHSRYKRS</sequence>
<dbReference type="RefSeq" id="WP_278099371.1">
    <property type="nucleotide sequence ID" value="NZ_CP091092.1"/>
</dbReference>
<dbReference type="GeneID" id="79950808"/>
<keyword evidence="2" id="KW-1185">Reference proteome</keyword>
<accession>A0AAF0JMH2</accession>
<dbReference type="AlphaFoldDB" id="A0AAF0JMH2"/>
<protein>
    <submittedName>
        <fullName evidence="1">Plasmid stabilization protein</fullName>
    </submittedName>
</protein>
<dbReference type="EMBL" id="CP091092">
    <property type="protein sequence ID" value="WFN36535.1"/>
    <property type="molecule type" value="Genomic_DNA"/>
</dbReference>